<feature type="binding site" evidence="3">
    <location>
        <position position="19"/>
    </location>
    <ligand>
        <name>substrate</name>
    </ligand>
</feature>
<comment type="subunit">
    <text evidence="3">Homodimer.</text>
</comment>
<evidence type="ECO:0000313" key="5">
    <source>
        <dbReference type="Proteomes" id="UP000179118"/>
    </source>
</evidence>
<dbReference type="PANTHER" id="PTHR10291:SF43">
    <property type="entry name" value="DEHYDRODOLICHYL DIPHOSPHATE SYNTHASE COMPLEX SUBUNIT DHDDS"/>
    <property type="match status" value="1"/>
</dbReference>
<feature type="binding site" evidence="3">
    <location>
        <begin position="15"/>
        <end position="18"/>
    </location>
    <ligand>
        <name>substrate</name>
    </ligand>
</feature>
<dbReference type="PROSITE" id="PS01066">
    <property type="entry name" value="UPP_SYNTHASE"/>
    <property type="match status" value="1"/>
</dbReference>
<evidence type="ECO:0000256" key="3">
    <source>
        <dbReference type="HAMAP-Rule" id="MF_01139"/>
    </source>
</evidence>
<reference evidence="4 5" key="1">
    <citation type="journal article" date="2016" name="Nat. Commun.">
        <title>Thousands of microbial genomes shed light on interconnected biogeochemical processes in an aquifer system.</title>
        <authorList>
            <person name="Anantharaman K."/>
            <person name="Brown C.T."/>
            <person name="Hug L.A."/>
            <person name="Sharon I."/>
            <person name="Castelle C.J."/>
            <person name="Probst A.J."/>
            <person name="Thomas B.C."/>
            <person name="Singh A."/>
            <person name="Wilkins M.J."/>
            <person name="Karaoz U."/>
            <person name="Brodie E.L."/>
            <person name="Williams K.H."/>
            <person name="Hubbard S.S."/>
            <person name="Banfield J.F."/>
        </authorList>
    </citation>
    <scope>NUCLEOTIDE SEQUENCE [LARGE SCALE GENOMIC DNA]</scope>
</reference>
<keyword evidence="1 3" id="KW-0808">Transferase</keyword>
<dbReference type="HAMAP" id="MF_01139">
    <property type="entry name" value="ISPT"/>
    <property type="match status" value="1"/>
</dbReference>
<dbReference type="GO" id="GO:0045547">
    <property type="term" value="F:ditrans,polycis-polyprenyl diphosphate synthase [(2E,6E)-farnesyl diphosphate specific] activity"/>
    <property type="evidence" value="ECO:0007669"/>
    <property type="project" value="TreeGrafter"/>
</dbReference>
<dbReference type="GO" id="GO:0000287">
    <property type="term" value="F:magnesium ion binding"/>
    <property type="evidence" value="ECO:0007669"/>
    <property type="project" value="UniProtKB-UniRule"/>
</dbReference>
<feature type="binding site" evidence="3">
    <location>
        <position position="195"/>
    </location>
    <ligand>
        <name>Mg(2+)</name>
        <dbReference type="ChEBI" id="CHEBI:18420"/>
    </ligand>
</feature>
<comment type="cofactor">
    <cofactor evidence="3">
        <name>Mg(2+)</name>
        <dbReference type="ChEBI" id="CHEBI:18420"/>
    </cofactor>
    <text evidence="3">Binds 2 magnesium ions per subunit.</text>
</comment>
<feature type="binding site" evidence="3">
    <location>
        <position position="63"/>
    </location>
    <ligand>
        <name>substrate</name>
    </ligand>
</feature>
<dbReference type="PANTHER" id="PTHR10291">
    <property type="entry name" value="DEHYDRODOLICHYL DIPHOSPHATE SYNTHASE FAMILY MEMBER"/>
    <property type="match status" value="1"/>
</dbReference>
<dbReference type="GO" id="GO:0016094">
    <property type="term" value="P:polyprenol biosynthetic process"/>
    <property type="evidence" value="ECO:0007669"/>
    <property type="project" value="TreeGrafter"/>
</dbReference>
<dbReference type="Gene3D" id="3.40.1180.10">
    <property type="entry name" value="Decaprenyl diphosphate synthase-like"/>
    <property type="match status" value="1"/>
</dbReference>
<feature type="binding site" evidence="3">
    <location>
        <position position="31"/>
    </location>
    <ligand>
        <name>substrate</name>
    </ligand>
</feature>
<dbReference type="Proteomes" id="UP000179118">
    <property type="component" value="Unassembled WGS sequence"/>
</dbReference>
<feature type="binding site" evidence="3">
    <location>
        <position position="65"/>
    </location>
    <ligand>
        <name>substrate</name>
    </ligand>
</feature>
<dbReference type="InterPro" id="IPR036424">
    <property type="entry name" value="UPP_synth-like_sf"/>
</dbReference>
<evidence type="ECO:0000256" key="2">
    <source>
        <dbReference type="ARBA" id="ARBA00038453"/>
    </source>
</evidence>
<comment type="similarity">
    <text evidence="2">Belongs to the UPP synthase family. Z-FPP synthase subfamily.</text>
</comment>
<organism evidence="4 5">
    <name type="scientific">Candidatus Yonathbacteria bacterium RIFCSPHIGHO2_02_FULL_44_14</name>
    <dbReference type="NCBI Taxonomy" id="1802724"/>
    <lineage>
        <taxon>Bacteria</taxon>
        <taxon>Candidatus Yonathiibacteriota</taxon>
    </lineage>
</organism>
<dbReference type="AlphaFoldDB" id="A0A1G2S7X1"/>
<feature type="binding site" evidence="3">
    <location>
        <begin position="59"/>
        <end position="61"/>
    </location>
    <ligand>
        <name>substrate</name>
    </ligand>
</feature>
<proteinExistence type="inferred from homology"/>
<sequence>MSEQKIKCIGIIMDGNRRWARAHNKPVFEGHSEGYKKLQDVVRWARESKIEHVAAYAFSAENWQRSEEEVGYLMKLFRFILSNETKKMIDEHVRVCFIGDRSRFSEDIQKGMEKMERETAVDFDITLHVAMSYGGRAEIIAATNALINEGVKSVTEEEFSKKLWSYPMPDPDLIIRTGGEQRLSGFLPWQTVYSELFFVEAFWPEFQQEEFVKIIGNFGARERRMGR</sequence>
<feature type="binding site" evidence="3">
    <location>
        <position position="176"/>
    </location>
    <ligand>
        <name>substrate</name>
    </ligand>
</feature>
<evidence type="ECO:0000313" key="4">
    <source>
        <dbReference type="EMBL" id="OHA81195.1"/>
    </source>
</evidence>
<dbReference type="NCBIfam" id="TIGR00055">
    <property type="entry name" value="uppS"/>
    <property type="match status" value="1"/>
</dbReference>
<accession>A0A1G2S7X1</accession>
<keyword evidence="3" id="KW-0479">Metal-binding</keyword>
<dbReference type="EMBL" id="MHUT01000010">
    <property type="protein sequence ID" value="OHA81195.1"/>
    <property type="molecule type" value="Genomic_DNA"/>
</dbReference>
<feature type="binding site" evidence="3">
    <location>
        <position position="14"/>
    </location>
    <ligand>
        <name>Mg(2+)</name>
        <dbReference type="ChEBI" id="CHEBI:18420"/>
    </ligand>
</feature>
<dbReference type="InterPro" id="IPR018520">
    <property type="entry name" value="UPP_synth-like_CS"/>
</dbReference>
<keyword evidence="3" id="KW-0460">Magnesium</keyword>
<feature type="active site" description="Proton acceptor" evidence="3">
    <location>
        <position position="62"/>
    </location>
</feature>
<protein>
    <recommendedName>
        <fullName evidence="3">Isoprenyl transferase</fullName>
        <ecNumber evidence="3">2.5.1.-</ecNumber>
    </recommendedName>
</protein>
<evidence type="ECO:0000256" key="1">
    <source>
        <dbReference type="ARBA" id="ARBA00022679"/>
    </source>
</evidence>
<dbReference type="Pfam" id="PF01255">
    <property type="entry name" value="Prenyltransf"/>
    <property type="match status" value="1"/>
</dbReference>
<feature type="binding site" evidence="3">
    <location>
        <begin position="182"/>
        <end position="184"/>
    </location>
    <ligand>
        <name>substrate</name>
    </ligand>
</feature>
<comment type="function">
    <text evidence="3">Catalyzes the condensation of isopentenyl diphosphate (IPP) with allylic pyrophosphates generating different type of terpenoids.</text>
</comment>
<dbReference type="SUPFAM" id="SSF64005">
    <property type="entry name" value="Undecaprenyl diphosphate synthase"/>
    <property type="match status" value="1"/>
</dbReference>
<feature type="active site" evidence="3">
    <location>
        <position position="14"/>
    </location>
</feature>
<gene>
    <name evidence="4" type="ORF">A3D51_01160</name>
</gene>
<dbReference type="CDD" id="cd00475">
    <property type="entry name" value="Cis_IPPS"/>
    <property type="match status" value="1"/>
</dbReference>
<name>A0A1G2S7X1_9BACT</name>
<comment type="caution">
    <text evidence="4">The sequence shown here is derived from an EMBL/GenBank/DDBJ whole genome shotgun (WGS) entry which is preliminary data.</text>
</comment>
<comment type="caution">
    <text evidence="3">Lacks conserved residue(s) required for the propagation of feature annotation.</text>
</comment>
<dbReference type="InterPro" id="IPR001441">
    <property type="entry name" value="UPP_synth-like"/>
</dbReference>
<dbReference type="EC" id="2.5.1.-" evidence="3"/>